<dbReference type="AlphaFoldDB" id="D1AEU2"/>
<dbReference type="KEGG" id="tcu:Tcur_2101"/>
<keyword evidence="2" id="KW-1003">Cell membrane</keyword>
<protein>
    <submittedName>
        <fullName evidence="7">Lipid A biosynthesis acyltransferase</fullName>
    </submittedName>
</protein>
<gene>
    <name evidence="7" type="ordered locus">Tcur_2101</name>
</gene>
<name>D1AEU2_THECD</name>
<keyword evidence="3" id="KW-0997">Cell inner membrane</keyword>
<evidence type="ECO:0000256" key="2">
    <source>
        <dbReference type="ARBA" id="ARBA00022475"/>
    </source>
</evidence>
<reference evidence="7 8" key="1">
    <citation type="journal article" date="2011" name="Stand. Genomic Sci.">
        <title>Complete genome sequence of Thermomonospora curvata type strain (B9).</title>
        <authorList>
            <person name="Chertkov O."/>
            <person name="Sikorski J."/>
            <person name="Nolan M."/>
            <person name="Lapidus A."/>
            <person name="Lucas S."/>
            <person name="Del Rio T.G."/>
            <person name="Tice H."/>
            <person name="Cheng J.F."/>
            <person name="Goodwin L."/>
            <person name="Pitluck S."/>
            <person name="Liolios K."/>
            <person name="Ivanova N."/>
            <person name="Mavromatis K."/>
            <person name="Mikhailova N."/>
            <person name="Ovchinnikova G."/>
            <person name="Pati A."/>
            <person name="Chen A."/>
            <person name="Palaniappan K."/>
            <person name="Djao O.D."/>
            <person name="Land M."/>
            <person name="Hauser L."/>
            <person name="Chang Y.J."/>
            <person name="Jeffries C.D."/>
            <person name="Brettin T."/>
            <person name="Han C."/>
            <person name="Detter J.C."/>
            <person name="Rohde M."/>
            <person name="Goker M."/>
            <person name="Woyke T."/>
            <person name="Bristow J."/>
            <person name="Eisen J.A."/>
            <person name="Markowitz V."/>
            <person name="Hugenholtz P."/>
            <person name="Klenk H.P."/>
            <person name="Kyrpides N.C."/>
        </authorList>
    </citation>
    <scope>NUCLEOTIDE SEQUENCE [LARGE SCALE GENOMIC DNA]</scope>
    <source>
        <strain evidence="8">ATCC 19995 / DSM 43183 / JCM 3096 / KCTC 9072 / NBRC 15933 / NCIMB 10081 / Henssen B9</strain>
    </source>
</reference>
<dbReference type="Pfam" id="PF03279">
    <property type="entry name" value="Lip_A_acyltrans"/>
    <property type="match status" value="1"/>
</dbReference>
<proteinExistence type="predicted"/>
<dbReference type="Proteomes" id="UP000001918">
    <property type="component" value="Chromosome"/>
</dbReference>
<comment type="subcellular location">
    <subcellularLocation>
        <location evidence="1">Cell inner membrane</location>
    </subcellularLocation>
</comment>
<evidence type="ECO:0000256" key="4">
    <source>
        <dbReference type="ARBA" id="ARBA00022679"/>
    </source>
</evidence>
<keyword evidence="5" id="KW-0472">Membrane</keyword>
<evidence type="ECO:0000256" key="1">
    <source>
        <dbReference type="ARBA" id="ARBA00004533"/>
    </source>
</evidence>
<keyword evidence="6 7" id="KW-0012">Acyltransferase</keyword>
<dbReference type="RefSeq" id="WP_012852451.1">
    <property type="nucleotide sequence ID" value="NC_013510.1"/>
</dbReference>
<dbReference type="CDD" id="cd07984">
    <property type="entry name" value="LPLAT_LABLAT-like"/>
    <property type="match status" value="1"/>
</dbReference>
<dbReference type="STRING" id="471852.Tcur_2101"/>
<dbReference type="GO" id="GO:0009247">
    <property type="term" value="P:glycolipid biosynthetic process"/>
    <property type="evidence" value="ECO:0007669"/>
    <property type="project" value="UniProtKB-ARBA"/>
</dbReference>
<dbReference type="NCBIfam" id="NF005919">
    <property type="entry name" value="PRK07920.1"/>
    <property type="match status" value="1"/>
</dbReference>
<dbReference type="eggNOG" id="COG1560">
    <property type="taxonomic scope" value="Bacteria"/>
</dbReference>
<evidence type="ECO:0000256" key="3">
    <source>
        <dbReference type="ARBA" id="ARBA00022519"/>
    </source>
</evidence>
<sequence length="304" mass="33934">MTLSATARLREEATDAAYALGWRVVRKMPERSARLLFAALADQTWQRHGKGVRQLEKNLCRVLGKDAVDDEVRILSKRALRSYMRYWLEVFRLPEISRERILGDMRVSGHEKLFATLDSGRGAVLALPHMGNYEQAGAWVGLQGYPITTVAERLRPQSLFDRFVAFRQSLGFEVLPLGGGNGATVFGTLARRLRAGRLVCLVADRDLTSGGVEVDFFGKPARMPGGPAALALQTGTPLYPVTLWYDGPRWAAKVHEEIPVPDAGSRKDKVRAMTQSLALVFQEGIAQHPEDWHMLQKIWVEDLA</sequence>
<accession>D1AEU2</accession>
<dbReference type="PANTHER" id="PTHR30606">
    <property type="entry name" value="LIPID A BIOSYNTHESIS LAUROYL ACYLTRANSFERASE"/>
    <property type="match status" value="1"/>
</dbReference>
<dbReference type="EMBL" id="CP001738">
    <property type="protein sequence ID" value="ACY97667.1"/>
    <property type="molecule type" value="Genomic_DNA"/>
</dbReference>
<keyword evidence="8" id="KW-1185">Reference proteome</keyword>
<dbReference type="InterPro" id="IPR004960">
    <property type="entry name" value="LipA_acyltrans"/>
</dbReference>
<organism evidence="7 8">
    <name type="scientific">Thermomonospora curvata (strain ATCC 19995 / DSM 43183 / JCM 3096 / KCTC 9072 / NBRC 15933 / NCIMB 10081 / Henssen B9)</name>
    <dbReference type="NCBI Taxonomy" id="471852"/>
    <lineage>
        <taxon>Bacteria</taxon>
        <taxon>Bacillati</taxon>
        <taxon>Actinomycetota</taxon>
        <taxon>Actinomycetes</taxon>
        <taxon>Streptosporangiales</taxon>
        <taxon>Thermomonosporaceae</taxon>
        <taxon>Thermomonospora</taxon>
    </lineage>
</organism>
<evidence type="ECO:0000256" key="5">
    <source>
        <dbReference type="ARBA" id="ARBA00023136"/>
    </source>
</evidence>
<keyword evidence="4 7" id="KW-0808">Transferase</keyword>
<evidence type="ECO:0000313" key="7">
    <source>
        <dbReference type="EMBL" id="ACY97667.1"/>
    </source>
</evidence>
<dbReference type="HOGENOM" id="CLU_049421_3_0_11"/>
<evidence type="ECO:0000313" key="8">
    <source>
        <dbReference type="Proteomes" id="UP000001918"/>
    </source>
</evidence>
<dbReference type="PANTHER" id="PTHR30606:SF10">
    <property type="entry name" value="PHOSPHATIDYLINOSITOL MANNOSIDE ACYLTRANSFERASE"/>
    <property type="match status" value="1"/>
</dbReference>
<evidence type="ECO:0000256" key="6">
    <source>
        <dbReference type="ARBA" id="ARBA00023315"/>
    </source>
</evidence>
<dbReference type="GO" id="GO:0016746">
    <property type="term" value="F:acyltransferase activity"/>
    <property type="evidence" value="ECO:0007669"/>
    <property type="project" value="UniProtKB-KW"/>
</dbReference>
<dbReference type="GO" id="GO:0005886">
    <property type="term" value="C:plasma membrane"/>
    <property type="evidence" value="ECO:0007669"/>
    <property type="project" value="UniProtKB-SubCell"/>
</dbReference>
<dbReference type="OrthoDB" id="9803456at2"/>